<evidence type="ECO:0000313" key="3">
    <source>
        <dbReference type="Proteomes" id="UP000749559"/>
    </source>
</evidence>
<evidence type="ECO:0000256" key="1">
    <source>
        <dbReference type="SAM" id="MobiDB-lite"/>
    </source>
</evidence>
<sequence length="106" mass="11374">IPDPEAIMRRLTDDPLAPPFSSPKSESILTMSDEHAMPDTKGSSPDGGSRSAKDALLEVLEKSGVKTFEKDQLYSTNTDPVMMSDIALDVNYDNGEAKGPPSTFNG</sequence>
<keyword evidence="3" id="KW-1185">Reference proteome</keyword>
<dbReference type="Proteomes" id="UP000749559">
    <property type="component" value="Unassembled WGS sequence"/>
</dbReference>
<protein>
    <submittedName>
        <fullName evidence="2">Uncharacterized protein</fullName>
    </submittedName>
</protein>
<feature type="non-terminal residue" evidence="2">
    <location>
        <position position="1"/>
    </location>
</feature>
<name>A0A8J1UU64_OWEFU</name>
<feature type="non-terminal residue" evidence="2">
    <location>
        <position position="106"/>
    </location>
</feature>
<proteinExistence type="predicted"/>
<organism evidence="2 3">
    <name type="scientific">Owenia fusiformis</name>
    <name type="common">Polychaete worm</name>
    <dbReference type="NCBI Taxonomy" id="6347"/>
    <lineage>
        <taxon>Eukaryota</taxon>
        <taxon>Metazoa</taxon>
        <taxon>Spiralia</taxon>
        <taxon>Lophotrochozoa</taxon>
        <taxon>Annelida</taxon>
        <taxon>Polychaeta</taxon>
        <taxon>Sedentaria</taxon>
        <taxon>Canalipalpata</taxon>
        <taxon>Sabellida</taxon>
        <taxon>Oweniida</taxon>
        <taxon>Oweniidae</taxon>
        <taxon>Owenia</taxon>
    </lineage>
</organism>
<reference evidence="2" key="1">
    <citation type="submission" date="2022-03" db="EMBL/GenBank/DDBJ databases">
        <authorList>
            <person name="Martin C."/>
        </authorList>
    </citation>
    <scope>NUCLEOTIDE SEQUENCE</scope>
</reference>
<accession>A0A8J1UU64</accession>
<feature type="compositionally biased region" description="Basic and acidic residues" evidence="1">
    <location>
        <begin position="1"/>
        <end position="13"/>
    </location>
</feature>
<dbReference type="AlphaFoldDB" id="A0A8J1UU64"/>
<gene>
    <name evidence="2" type="ORF">OFUS_LOCUS8632</name>
</gene>
<evidence type="ECO:0000313" key="2">
    <source>
        <dbReference type="EMBL" id="CAH1782154.1"/>
    </source>
</evidence>
<comment type="caution">
    <text evidence="2">The sequence shown here is derived from an EMBL/GenBank/DDBJ whole genome shotgun (WGS) entry which is preliminary data.</text>
</comment>
<feature type="region of interest" description="Disordered" evidence="1">
    <location>
        <begin position="1"/>
        <end position="55"/>
    </location>
</feature>
<dbReference type="EMBL" id="CAIIXF020000004">
    <property type="protein sequence ID" value="CAH1782154.1"/>
    <property type="molecule type" value="Genomic_DNA"/>
</dbReference>